<dbReference type="Gene3D" id="3.20.20.10">
    <property type="entry name" value="Alanine racemase"/>
    <property type="match status" value="1"/>
</dbReference>
<dbReference type="Proteomes" id="UP000753961">
    <property type="component" value="Unassembled WGS sequence"/>
</dbReference>
<dbReference type="GO" id="GO:0008784">
    <property type="term" value="F:alanine racemase activity"/>
    <property type="evidence" value="ECO:0007669"/>
    <property type="project" value="UniProtKB-EC"/>
</dbReference>
<evidence type="ECO:0000256" key="1">
    <source>
        <dbReference type="ARBA" id="ARBA00001933"/>
    </source>
</evidence>
<reference evidence="5" key="1">
    <citation type="submission" date="2021-06" db="EMBL/GenBank/DDBJ databases">
        <title>44 bacteria genomes isolated from Dapeng, Shenzhen.</title>
        <authorList>
            <person name="Zheng W."/>
            <person name="Yu S."/>
            <person name="Huang Y."/>
        </authorList>
    </citation>
    <scope>NUCLEOTIDE SEQUENCE</scope>
    <source>
        <strain evidence="5">DP5N28-2</strain>
    </source>
</reference>
<evidence type="ECO:0000259" key="4">
    <source>
        <dbReference type="Pfam" id="PF02784"/>
    </source>
</evidence>
<keyword evidence="5" id="KW-0413">Isomerase</keyword>
<gene>
    <name evidence="5" type="ORF">KUV50_13085</name>
</gene>
<keyword evidence="2 3" id="KW-0663">Pyridoxal phosphate</keyword>
<dbReference type="SUPFAM" id="SSF50621">
    <property type="entry name" value="Alanine racemase C-terminal domain-like"/>
    <property type="match status" value="1"/>
</dbReference>
<comment type="caution">
    <text evidence="5">The sequence shown here is derived from an EMBL/GenBank/DDBJ whole genome shotgun (WGS) entry which is preliminary data.</text>
</comment>
<dbReference type="InterPro" id="IPR022653">
    <property type="entry name" value="De-COase2_pyr-phos_BS"/>
</dbReference>
<dbReference type="GO" id="GO:0008836">
    <property type="term" value="F:diaminopimelate decarboxylase activity"/>
    <property type="evidence" value="ECO:0007669"/>
    <property type="project" value="TreeGrafter"/>
</dbReference>
<evidence type="ECO:0000313" key="5">
    <source>
        <dbReference type="EMBL" id="MBY5959079.1"/>
    </source>
</evidence>
<dbReference type="InterPro" id="IPR009006">
    <property type="entry name" value="Ala_racemase/Decarboxylase_C"/>
</dbReference>
<dbReference type="Gene3D" id="2.40.37.10">
    <property type="entry name" value="Lyase, Ornithine Decarboxylase, Chain A, domain 1"/>
    <property type="match status" value="1"/>
</dbReference>
<dbReference type="PANTHER" id="PTHR43727:SF2">
    <property type="entry name" value="GROUP IV DECARBOXYLASE"/>
    <property type="match status" value="1"/>
</dbReference>
<evidence type="ECO:0000313" key="6">
    <source>
        <dbReference type="Proteomes" id="UP000753961"/>
    </source>
</evidence>
<dbReference type="PRINTS" id="PR01179">
    <property type="entry name" value="ODADCRBXLASE"/>
</dbReference>
<sequence length="495" mass="56171">MQHTDRKLNQMTCRKGNKYQGLTPKTHPWMASLMAQGNLLKELITMHGSPVNILHMDPFEENIAAYRKLFRSFNLKHKIYFARKANKCKSFVRQAIRSGIGIDTASERELAEALDLGMHGQDLVLTSAIKTRTQIELAIKNKVTIILDNVDECHLVNSIAREFNHRVDVGVRVSGFQVNGEKLYSRFGFDIDRVSPFILKNIGENKTYDRLDLTGLHFHLNGYSIEERIAALDQCLELAKQYKSAGYSIQFIDMGGGILVNYLQSREEWESFQLRLKESLMKKAPPVTFQNNGLGYRVLDGKITGSLDTYPYYNEIHGAAFLKKIIMSRGSHGKILADELKKENIQLRIEPGRSLIDQSGITVARVVHRKQDAVGDWLVGLEMNMSQMMSSSADFLLDPFIIYQNRATNQKNTAVYFTGAYCLERDLLLKRKIALPALPEIGDLVVFVNTAGYMMHFFETEAHRFALAKNLVASSRIITLTTNDFMIDDQASYHG</sequence>
<dbReference type="RefSeq" id="WP_222580612.1">
    <property type="nucleotide sequence ID" value="NZ_JAHVHU010000011.1"/>
</dbReference>
<protein>
    <submittedName>
        <fullName evidence="5">Alanine racemase</fullName>
        <ecNumber evidence="5">5.1.1.1</ecNumber>
    </submittedName>
</protein>
<evidence type="ECO:0000256" key="3">
    <source>
        <dbReference type="PIRSR" id="PIRSR600183-50"/>
    </source>
</evidence>
<dbReference type="InterPro" id="IPR029066">
    <property type="entry name" value="PLP-binding_barrel"/>
</dbReference>
<comment type="cofactor">
    <cofactor evidence="1 3">
        <name>pyridoxal 5'-phosphate</name>
        <dbReference type="ChEBI" id="CHEBI:597326"/>
    </cofactor>
</comment>
<accession>A0A953HN79</accession>
<dbReference type="Pfam" id="PF02784">
    <property type="entry name" value="Orn_Arg_deC_N"/>
    <property type="match status" value="1"/>
</dbReference>
<feature type="domain" description="Orn/DAP/Arg decarboxylase 2 N-terminal" evidence="4">
    <location>
        <begin position="61"/>
        <end position="273"/>
    </location>
</feature>
<name>A0A953HN79_9BACT</name>
<dbReference type="GO" id="GO:0009089">
    <property type="term" value="P:lysine biosynthetic process via diaminopimelate"/>
    <property type="evidence" value="ECO:0007669"/>
    <property type="project" value="TreeGrafter"/>
</dbReference>
<keyword evidence="6" id="KW-1185">Reference proteome</keyword>
<dbReference type="AlphaFoldDB" id="A0A953HN79"/>
<dbReference type="PROSITE" id="PS00878">
    <property type="entry name" value="ODR_DC_2_1"/>
    <property type="match status" value="1"/>
</dbReference>
<dbReference type="InterPro" id="IPR000183">
    <property type="entry name" value="Orn/DAP/Arg_de-COase"/>
</dbReference>
<dbReference type="InterPro" id="IPR022644">
    <property type="entry name" value="De-COase2_N"/>
</dbReference>
<dbReference type="SUPFAM" id="SSF51419">
    <property type="entry name" value="PLP-binding barrel"/>
    <property type="match status" value="1"/>
</dbReference>
<proteinExistence type="predicted"/>
<dbReference type="EC" id="5.1.1.1" evidence="5"/>
<feature type="active site" description="Proton donor" evidence="3">
    <location>
        <position position="422"/>
    </location>
</feature>
<dbReference type="PANTHER" id="PTHR43727">
    <property type="entry name" value="DIAMINOPIMELATE DECARBOXYLASE"/>
    <property type="match status" value="1"/>
</dbReference>
<feature type="modified residue" description="N6-(pyridoxal phosphate)lysine" evidence="3">
    <location>
        <position position="84"/>
    </location>
</feature>
<organism evidence="5 6">
    <name type="scientific">Membranihabitans marinus</name>
    <dbReference type="NCBI Taxonomy" id="1227546"/>
    <lineage>
        <taxon>Bacteria</taxon>
        <taxon>Pseudomonadati</taxon>
        <taxon>Bacteroidota</taxon>
        <taxon>Saprospiria</taxon>
        <taxon>Saprospirales</taxon>
        <taxon>Saprospiraceae</taxon>
        <taxon>Membranihabitans</taxon>
    </lineage>
</organism>
<dbReference type="EMBL" id="JAHVHU010000011">
    <property type="protein sequence ID" value="MBY5959079.1"/>
    <property type="molecule type" value="Genomic_DNA"/>
</dbReference>
<evidence type="ECO:0000256" key="2">
    <source>
        <dbReference type="ARBA" id="ARBA00022898"/>
    </source>
</evidence>